<protein>
    <submittedName>
        <fullName evidence="1">Uncharacterized protein</fullName>
    </submittedName>
</protein>
<name>A0A7W7KF44_PSENT</name>
<proteinExistence type="predicted"/>
<sequence>MSDGVFQNTVLEARQSKGRGRHEVDGWELKSVLSLKDADLASAFARAALVGDVELAKILWERRGPFKAEIRVLPGEPTRFEILGEEGARPLATRGTNYISEKKDQYLAMLSCASDAEELFSLILKSGLLGEGNIDNAASLLFDADGISEATQRFSALGPQFTEEELPFLRNGVLENPEAAIAMAELQESRTFMRAYEHMLCWATPDMIDDFPNHLRPYSVSLELDYKLARALVDEPTQSGDYVTERVSEPLEVFRQGAARLLRSIKGLEDGKSLMIWHSFVPETLRCNVSPQDKNSLVDDLVLAAQASRAIRCGFGIHQGRVLCATSPEFLTSFVSAAPRESRLEAMRQRLANYFPLGIIHMEYAFGPESSLWLIPRHRDHFSGNYLIRTAGKCADFQRRIQQYLPDLLIERLAREAYGLQRSSLTFHPSEFQTLADVGLGHLPVRAELTAVQVEEMAKRGVKIPAGSKITVEYPHQNWKLPGLARDFYAKVASLGGEGGFILNGVNTGAPNEEHIGALRRIKDVLCSKDQAIQIRAALLLQRLPEELLPALRKPTDWVLAGKLFGDERIVPLLEREYLPKIRTSSEWNVMIKWLGHDPLVPYMHNAPDSTMTQQMSEVLEL</sequence>
<reference evidence="1 2" key="1">
    <citation type="submission" date="2020-08" db="EMBL/GenBank/DDBJ databases">
        <title>Functional genomics of gut bacteria from endangered species of beetles.</title>
        <authorList>
            <person name="Carlos-Shanley C."/>
        </authorList>
    </citation>
    <scope>NUCLEOTIDE SEQUENCE [LARGE SCALE GENOMIC DNA]</scope>
    <source>
        <strain evidence="1 2">S00179</strain>
    </source>
</reference>
<dbReference type="Proteomes" id="UP000566995">
    <property type="component" value="Unassembled WGS sequence"/>
</dbReference>
<organism evidence="1 2">
    <name type="scientific">Pseudomonas nitroreducens</name>
    <dbReference type="NCBI Taxonomy" id="46680"/>
    <lineage>
        <taxon>Bacteria</taxon>
        <taxon>Pseudomonadati</taxon>
        <taxon>Pseudomonadota</taxon>
        <taxon>Gammaproteobacteria</taxon>
        <taxon>Pseudomonadales</taxon>
        <taxon>Pseudomonadaceae</taxon>
        <taxon>Pseudomonas</taxon>
    </lineage>
</organism>
<dbReference type="RefSeq" id="WP_184585898.1">
    <property type="nucleotide sequence ID" value="NZ_JACHLI010000001.1"/>
</dbReference>
<comment type="caution">
    <text evidence="1">The sequence shown here is derived from an EMBL/GenBank/DDBJ whole genome shotgun (WGS) entry which is preliminary data.</text>
</comment>
<dbReference type="AlphaFoldDB" id="A0A7W7KF44"/>
<dbReference type="EMBL" id="JACHLI010000001">
    <property type="protein sequence ID" value="MBB4861644.1"/>
    <property type="molecule type" value="Genomic_DNA"/>
</dbReference>
<gene>
    <name evidence="1" type="ORF">HNP46_000455</name>
</gene>
<accession>A0A7W7KF44</accession>
<evidence type="ECO:0000313" key="2">
    <source>
        <dbReference type="Proteomes" id="UP000566995"/>
    </source>
</evidence>
<evidence type="ECO:0000313" key="1">
    <source>
        <dbReference type="EMBL" id="MBB4861644.1"/>
    </source>
</evidence>